<reference evidence="1" key="1">
    <citation type="journal article" date="2023" name="Int. J. Mol. Sci.">
        <title>Metagenomics Revealed a New Genus 'Candidatus Thiocaldithrix dubininis' gen. nov., sp. nov. and a New Species 'Candidatus Thiothrix putei' sp. nov. in the Family Thiotrichaceae, Some Members of Which Have Traits of Both Na+- and H+-Motive Energetics.</title>
        <authorList>
            <person name="Ravin N.V."/>
            <person name="Muntyan M.S."/>
            <person name="Smolyakov D.D."/>
            <person name="Rudenko T.S."/>
            <person name="Beletsky A.V."/>
            <person name="Mardanov A.V."/>
            <person name="Grabovich M.Y."/>
        </authorList>
    </citation>
    <scope>NUCLEOTIDE SEQUENCE</scope>
    <source>
        <strain evidence="1">GKL-02</strain>
    </source>
</reference>
<reference evidence="1" key="2">
    <citation type="submission" date="2023-04" db="EMBL/GenBank/DDBJ databases">
        <authorList>
            <person name="Beletskiy A.V."/>
            <person name="Mardanov A.V."/>
            <person name="Ravin N.V."/>
        </authorList>
    </citation>
    <scope>NUCLEOTIDE SEQUENCE</scope>
    <source>
        <strain evidence="1">GKL-02</strain>
    </source>
</reference>
<proteinExistence type="predicted"/>
<gene>
    <name evidence="1" type="ORF">QJT81_00010</name>
</gene>
<dbReference type="KEGG" id="tput:QJT81_00010"/>
<accession>A0AA95KIK4</accession>
<protein>
    <submittedName>
        <fullName evidence="1">Uncharacterized protein</fullName>
    </submittedName>
</protein>
<evidence type="ECO:0000313" key="1">
    <source>
        <dbReference type="EMBL" id="WGZ94409.1"/>
    </source>
</evidence>
<dbReference type="EMBL" id="CP124756">
    <property type="protein sequence ID" value="WGZ94409.1"/>
    <property type="molecule type" value="Genomic_DNA"/>
</dbReference>
<name>A0AA95KIK4_9GAMM</name>
<dbReference type="AlphaFoldDB" id="A0AA95KIK4"/>
<sequence>MTQMNQSVGNMDQNINQMRMVMAYQMGAINAQMDQMNTRMSPMGLMPFNW</sequence>
<dbReference type="Proteomes" id="UP001301326">
    <property type="component" value="Chromosome"/>
</dbReference>
<organism evidence="1">
    <name type="scientific">Candidatus Thiothrix putei</name>
    <dbReference type="NCBI Taxonomy" id="3080811"/>
    <lineage>
        <taxon>Bacteria</taxon>
        <taxon>Pseudomonadati</taxon>
        <taxon>Pseudomonadota</taxon>
        <taxon>Gammaproteobacteria</taxon>
        <taxon>Thiotrichales</taxon>
        <taxon>Thiotrichaceae</taxon>
        <taxon>Thiothrix</taxon>
    </lineage>
</organism>